<evidence type="ECO:0000313" key="2">
    <source>
        <dbReference type="EMBL" id="KAA8899761.1"/>
    </source>
</evidence>
<name>A0A5J5EPK0_9PEZI</name>
<proteinExistence type="predicted"/>
<reference evidence="2 3" key="1">
    <citation type="submission" date="2019-09" db="EMBL/GenBank/DDBJ databases">
        <title>Draft genome of the ectomycorrhizal ascomycete Sphaerosporella brunnea.</title>
        <authorList>
            <consortium name="DOE Joint Genome Institute"/>
            <person name="Benucci G.M."/>
            <person name="Marozzi G."/>
            <person name="Antonielli L."/>
            <person name="Sanchez S."/>
            <person name="Marco P."/>
            <person name="Wang X."/>
            <person name="Falini L.B."/>
            <person name="Barry K."/>
            <person name="Haridas S."/>
            <person name="Lipzen A."/>
            <person name="Labutti K."/>
            <person name="Grigoriev I.V."/>
            <person name="Murat C."/>
            <person name="Martin F."/>
            <person name="Albertini E."/>
            <person name="Donnini D."/>
            <person name="Bonito G."/>
        </authorList>
    </citation>
    <scope>NUCLEOTIDE SEQUENCE [LARGE SCALE GENOMIC DNA]</scope>
    <source>
        <strain evidence="2 3">Sb_GMNB300</strain>
    </source>
</reference>
<dbReference type="AlphaFoldDB" id="A0A5J5EPK0"/>
<gene>
    <name evidence="2" type="ORF">FN846DRAFT_168620</name>
</gene>
<feature type="transmembrane region" description="Helical" evidence="1">
    <location>
        <begin position="79"/>
        <end position="99"/>
    </location>
</feature>
<keyword evidence="3" id="KW-1185">Reference proteome</keyword>
<evidence type="ECO:0000256" key="1">
    <source>
        <dbReference type="SAM" id="Phobius"/>
    </source>
</evidence>
<keyword evidence="1" id="KW-0472">Membrane</keyword>
<keyword evidence="1" id="KW-0812">Transmembrane</keyword>
<dbReference type="EMBL" id="VXIS01000162">
    <property type="protein sequence ID" value="KAA8899761.1"/>
    <property type="molecule type" value="Genomic_DNA"/>
</dbReference>
<protein>
    <submittedName>
        <fullName evidence="2">Uncharacterized protein</fullName>
    </submittedName>
</protein>
<accession>A0A5J5EPK0</accession>
<comment type="caution">
    <text evidence="2">The sequence shown here is derived from an EMBL/GenBank/DDBJ whole genome shotgun (WGS) entry which is preliminary data.</text>
</comment>
<sequence>MGAYVTMQPKSLKDDCGCNVPKSVTGVCMPLIGWYQDPLVLGSRAEIFFSVLFFCWLIKHQPSGRSGLGRKETDVIAPLYCLSCCCFFFFFFSLFPLLLPFSCHHSVGTPPLIIYITPADRRPLIPTHTLFPSFRTFTFSHSSSCNTTTTLFASFCQSNHRTCDSPQPEREFKREEERHLSYLPPYSRFRLPTWATAAQLEPHRELQ</sequence>
<keyword evidence="1" id="KW-1133">Transmembrane helix</keyword>
<evidence type="ECO:0000313" key="3">
    <source>
        <dbReference type="Proteomes" id="UP000326924"/>
    </source>
</evidence>
<dbReference type="Proteomes" id="UP000326924">
    <property type="component" value="Unassembled WGS sequence"/>
</dbReference>
<dbReference type="InParanoid" id="A0A5J5EPK0"/>
<organism evidence="2 3">
    <name type="scientific">Sphaerosporella brunnea</name>
    <dbReference type="NCBI Taxonomy" id="1250544"/>
    <lineage>
        <taxon>Eukaryota</taxon>
        <taxon>Fungi</taxon>
        <taxon>Dikarya</taxon>
        <taxon>Ascomycota</taxon>
        <taxon>Pezizomycotina</taxon>
        <taxon>Pezizomycetes</taxon>
        <taxon>Pezizales</taxon>
        <taxon>Pyronemataceae</taxon>
        <taxon>Sphaerosporella</taxon>
    </lineage>
</organism>